<dbReference type="Proteomes" id="UP000593765">
    <property type="component" value="Chromosome"/>
</dbReference>
<gene>
    <name evidence="2" type="ORF">IPV69_07245</name>
</gene>
<proteinExistence type="predicted"/>
<dbReference type="EMBL" id="CP063458">
    <property type="protein sequence ID" value="QOV91145.1"/>
    <property type="molecule type" value="Genomic_DNA"/>
</dbReference>
<dbReference type="RefSeq" id="WP_206294294.1">
    <property type="nucleotide sequence ID" value="NZ_CP063458.1"/>
</dbReference>
<evidence type="ECO:0000313" key="2">
    <source>
        <dbReference type="EMBL" id="QOV91145.1"/>
    </source>
</evidence>
<dbReference type="KEGG" id="hbs:IPV69_07245"/>
<evidence type="ECO:0000256" key="1">
    <source>
        <dbReference type="SAM" id="MobiDB-lite"/>
    </source>
</evidence>
<feature type="region of interest" description="Disordered" evidence="1">
    <location>
        <begin position="82"/>
        <end position="107"/>
    </location>
</feature>
<reference evidence="2 3" key="1">
    <citation type="submission" date="2020-10" db="EMBL/GenBank/DDBJ databases">
        <title>Wide distribution of Phycisphaera-like planctomycetes from WD2101 soil group in peatlands and genome analysis of the first cultivated representative.</title>
        <authorList>
            <person name="Dedysh S.N."/>
            <person name="Beletsky A.V."/>
            <person name="Ivanova A."/>
            <person name="Kulichevskaya I.S."/>
            <person name="Suzina N.E."/>
            <person name="Philippov D.A."/>
            <person name="Rakitin A.L."/>
            <person name="Mardanov A.V."/>
            <person name="Ravin N.V."/>
        </authorList>
    </citation>
    <scope>NUCLEOTIDE SEQUENCE [LARGE SCALE GENOMIC DNA]</scope>
    <source>
        <strain evidence="2 3">M1803</strain>
    </source>
</reference>
<evidence type="ECO:0000313" key="3">
    <source>
        <dbReference type="Proteomes" id="UP000593765"/>
    </source>
</evidence>
<accession>A0A7M2X0C4</accession>
<keyword evidence="3" id="KW-1185">Reference proteome</keyword>
<organism evidence="2 3">
    <name type="scientific">Humisphaera borealis</name>
    <dbReference type="NCBI Taxonomy" id="2807512"/>
    <lineage>
        <taxon>Bacteria</taxon>
        <taxon>Pseudomonadati</taxon>
        <taxon>Planctomycetota</taxon>
        <taxon>Phycisphaerae</taxon>
        <taxon>Tepidisphaerales</taxon>
        <taxon>Tepidisphaeraceae</taxon>
        <taxon>Humisphaera</taxon>
    </lineage>
</organism>
<sequence>MSHSFEIVRPAPHDDEGFLRPKAWQEAKEAFGLGGDIAEMLTHLEKCRTASPRLLLAAAIHAFLQMNDSQQTQVVQEYLASSVPPRRSGMPPGVSPAARSDRRQIRQ</sequence>
<dbReference type="AlphaFoldDB" id="A0A7M2X0C4"/>
<name>A0A7M2X0C4_9BACT</name>
<protein>
    <submittedName>
        <fullName evidence="2">Uncharacterized protein</fullName>
    </submittedName>
</protein>